<dbReference type="AlphaFoldDB" id="D8LNG8"/>
<evidence type="ECO:0000313" key="3">
    <source>
        <dbReference type="Proteomes" id="UP000002630"/>
    </source>
</evidence>
<name>D8LNG8_ECTSI</name>
<reference evidence="2 3" key="1">
    <citation type="journal article" date="2010" name="Nature">
        <title>The Ectocarpus genome and the independent evolution of multicellularity in brown algae.</title>
        <authorList>
            <person name="Cock J.M."/>
            <person name="Sterck L."/>
            <person name="Rouze P."/>
            <person name="Scornet D."/>
            <person name="Allen A.E."/>
            <person name="Amoutzias G."/>
            <person name="Anthouard V."/>
            <person name="Artiguenave F."/>
            <person name="Aury J.M."/>
            <person name="Badger J.H."/>
            <person name="Beszteri B."/>
            <person name="Billiau K."/>
            <person name="Bonnet E."/>
            <person name="Bothwell J.H."/>
            <person name="Bowler C."/>
            <person name="Boyen C."/>
            <person name="Brownlee C."/>
            <person name="Carrano C.J."/>
            <person name="Charrier B."/>
            <person name="Cho G.Y."/>
            <person name="Coelho S.M."/>
            <person name="Collen J."/>
            <person name="Corre E."/>
            <person name="Da Silva C."/>
            <person name="Delage L."/>
            <person name="Delaroque N."/>
            <person name="Dittami S.M."/>
            <person name="Doulbeau S."/>
            <person name="Elias M."/>
            <person name="Farnham G."/>
            <person name="Gachon C.M."/>
            <person name="Gschloessl B."/>
            <person name="Heesch S."/>
            <person name="Jabbari K."/>
            <person name="Jubin C."/>
            <person name="Kawai H."/>
            <person name="Kimura K."/>
            <person name="Kloareg B."/>
            <person name="Kupper F.C."/>
            <person name="Lang D."/>
            <person name="Le Bail A."/>
            <person name="Leblanc C."/>
            <person name="Lerouge P."/>
            <person name="Lohr M."/>
            <person name="Lopez P.J."/>
            <person name="Martens C."/>
            <person name="Maumus F."/>
            <person name="Michel G."/>
            <person name="Miranda-Saavedra D."/>
            <person name="Morales J."/>
            <person name="Moreau H."/>
            <person name="Motomura T."/>
            <person name="Nagasato C."/>
            <person name="Napoli C.A."/>
            <person name="Nelson D.R."/>
            <person name="Nyvall-Collen P."/>
            <person name="Peters A.F."/>
            <person name="Pommier C."/>
            <person name="Potin P."/>
            <person name="Poulain J."/>
            <person name="Quesneville H."/>
            <person name="Read B."/>
            <person name="Rensing S.A."/>
            <person name="Ritter A."/>
            <person name="Rousvoal S."/>
            <person name="Samanta M."/>
            <person name="Samson G."/>
            <person name="Schroeder D.C."/>
            <person name="Segurens B."/>
            <person name="Strittmatter M."/>
            <person name="Tonon T."/>
            <person name="Tregear J.W."/>
            <person name="Valentin K."/>
            <person name="von Dassow P."/>
            <person name="Yamagishi T."/>
            <person name="Van de Peer Y."/>
            <person name="Wincker P."/>
        </authorList>
    </citation>
    <scope>NUCLEOTIDE SEQUENCE [LARGE SCALE GENOMIC DNA]</scope>
    <source>
        <strain evidence="3">Ec32 / CCAP1310/4</strain>
    </source>
</reference>
<organism evidence="2 3">
    <name type="scientific">Ectocarpus siliculosus</name>
    <name type="common">Brown alga</name>
    <name type="synonym">Conferva siliculosa</name>
    <dbReference type="NCBI Taxonomy" id="2880"/>
    <lineage>
        <taxon>Eukaryota</taxon>
        <taxon>Sar</taxon>
        <taxon>Stramenopiles</taxon>
        <taxon>Ochrophyta</taxon>
        <taxon>PX clade</taxon>
        <taxon>Phaeophyceae</taxon>
        <taxon>Ectocarpales</taxon>
        <taxon>Ectocarpaceae</taxon>
        <taxon>Ectocarpus</taxon>
    </lineage>
</organism>
<dbReference type="InParanoid" id="D8LNG8"/>
<keyword evidence="3" id="KW-1185">Reference proteome</keyword>
<sequence length="332" mass="33719">MAPAGRPTAEGGLERGVKAIGAAGTEASSSKSISSTPTDVSSKTLLLRDQLRDAIWKATDSITHAVEGMPDVTANTNESLLKLGTLVEKIDERYFSKYVTAGANPSYKDTLAAAATTTTSGATGTGTGVAASKGGKLDKMTKEAEGLASTVSSDVSKAADAVSKSVSASAGAAVETVGKAAGDAKAAVAEEEGSSGTVKLDRPKEVQGVFDDIQKKAVEFYKTSSGAMSKSQDAEGGAAAPMSEAAKTLETKLESLLSESNFKPRKLKKDKKSQLVAAIKAMEESYPADANPLADPALSGQWSVVYSSSSRGLGRLRIGGPGPGMGGFQGGA</sequence>
<feature type="region of interest" description="Disordered" evidence="1">
    <location>
        <begin position="1"/>
        <end position="44"/>
    </location>
</feature>
<evidence type="ECO:0000313" key="2">
    <source>
        <dbReference type="EMBL" id="CBN77325.2"/>
    </source>
</evidence>
<dbReference type="EMBL" id="FN648641">
    <property type="protein sequence ID" value="CBN77325.2"/>
    <property type="molecule type" value="Genomic_DNA"/>
</dbReference>
<feature type="non-terminal residue" evidence="2">
    <location>
        <position position="332"/>
    </location>
</feature>
<evidence type="ECO:0008006" key="4">
    <source>
        <dbReference type="Google" id="ProtNLM"/>
    </source>
</evidence>
<feature type="compositionally biased region" description="Low complexity" evidence="1">
    <location>
        <begin position="25"/>
        <end position="42"/>
    </location>
</feature>
<protein>
    <recommendedName>
        <fullName evidence="4">Plastid lipid-associated protein/fibrillin conserved domain-containing protein</fullName>
    </recommendedName>
</protein>
<proteinExistence type="predicted"/>
<gene>
    <name evidence="2" type="ORF">Esi_0044_0134</name>
</gene>
<feature type="non-terminal residue" evidence="2">
    <location>
        <position position="1"/>
    </location>
</feature>
<evidence type="ECO:0000256" key="1">
    <source>
        <dbReference type="SAM" id="MobiDB-lite"/>
    </source>
</evidence>
<dbReference type="EMBL" id="FN649747">
    <property type="protein sequence ID" value="CBN77325.2"/>
    <property type="molecule type" value="Genomic_DNA"/>
</dbReference>
<accession>D8LNG8</accession>
<dbReference type="Proteomes" id="UP000002630">
    <property type="component" value="Linkage Group LG22"/>
</dbReference>
<dbReference type="OrthoDB" id="10518991at2759"/>